<evidence type="ECO:0000256" key="11">
    <source>
        <dbReference type="ARBA" id="ARBA00022989"/>
    </source>
</evidence>
<reference evidence="25" key="2">
    <citation type="submission" date="2025-09" db="UniProtKB">
        <authorList>
            <consortium name="Ensembl"/>
        </authorList>
    </citation>
    <scope>IDENTIFICATION</scope>
</reference>
<evidence type="ECO:0000256" key="20">
    <source>
        <dbReference type="PROSITE-ProRule" id="PRU00196"/>
    </source>
</evidence>
<evidence type="ECO:0000256" key="8">
    <source>
        <dbReference type="ARBA" id="ARBA00022813"/>
    </source>
</evidence>
<keyword evidence="5 21" id="KW-0645">Protease</keyword>
<dbReference type="Gene3D" id="2.40.10.10">
    <property type="entry name" value="Trypsin-like serine proteases"/>
    <property type="match status" value="1"/>
</dbReference>
<dbReference type="GO" id="GO:0098670">
    <property type="term" value="P:entry receptor-mediated virion attachment to host cell"/>
    <property type="evidence" value="ECO:0007669"/>
    <property type="project" value="Ensembl"/>
</dbReference>
<evidence type="ECO:0000256" key="22">
    <source>
        <dbReference type="SAM" id="MobiDB-lite"/>
    </source>
</evidence>
<keyword evidence="12" id="KW-0472">Membrane</keyword>
<dbReference type="FunFam" id="3.10.250.10:FF:000027">
    <property type="entry name" value="Transmembrane serine protease 2"/>
    <property type="match status" value="1"/>
</dbReference>
<dbReference type="PANTHER" id="PTHR24252:SF30">
    <property type="entry name" value="TRANSMEMBRANE SERINE PROTEASE 2"/>
    <property type="match status" value="1"/>
</dbReference>
<evidence type="ECO:0000256" key="5">
    <source>
        <dbReference type="ARBA" id="ARBA00022670"/>
    </source>
</evidence>
<dbReference type="GO" id="GO:0004252">
    <property type="term" value="F:serine-type endopeptidase activity"/>
    <property type="evidence" value="ECO:0007669"/>
    <property type="project" value="Ensembl"/>
</dbReference>
<evidence type="ECO:0000256" key="4">
    <source>
        <dbReference type="ARBA" id="ARBA00022525"/>
    </source>
</evidence>
<evidence type="ECO:0000259" key="23">
    <source>
        <dbReference type="PROSITE" id="PS50240"/>
    </source>
</evidence>
<feature type="domain" description="Peptidase S1" evidence="23">
    <location>
        <begin position="138"/>
        <end position="371"/>
    </location>
</feature>
<keyword evidence="7 21" id="KW-0378">Hydrolase</keyword>
<dbReference type="InterPro" id="IPR001254">
    <property type="entry name" value="Trypsin_dom"/>
</dbReference>
<keyword evidence="14" id="KW-1015">Disulfide bond</keyword>
<name>A0A8C6GR40_MUSSI</name>
<dbReference type="InterPro" id="IPR018114">
    <property type="entry name" value="TRYPSIN_HIS"/>
</dbReference>
<keyword evidence="15" id="KW-0325">Glycoprotein</keyword>
<keyword evidence="9 21" id="KW-0720">Serine protease</keyword>
<keyword evidence="11" id="KW-1133">Transmembrane helix</keyword>
<dbReference type="CDD" id="cd00190">
    <property type="entry name" value="Tryp_SPc"/>
    <property type="match status" value="1"/>
</dbReference>
<dbReference type="PROSITE" id="PS00134">
    <property type="entry name" value="TRYPSIN_HIS"/>
    <property type="match status" value="1"/>
</dbReference>
<evidence type="ECO:0000256" key="19">
    <source>
        <dbReference type="ARBA" id="ARBA00071696"/>
    </source>
</evidence>
<evidence type="ECO:0000256" key="18">
    <source>
        <dbReference type="ARBA" id="ARBA00066608"/>
    </source>
</evidence>
<dbReference type="Pfam" id="PF00089">
    <property type="entry name" value="Trypsin"/>
    <property type="match status" value="1"/>
</dbReference>
<dbReference type="Pfam" id="PF15494">
    <property type="entry name" value="SRCR_2"/>
    <property type="match status" value="1"/>
</dbReference>
<organism evidence="25 26">
    <name type="scientific">Mus spicilegus</name>
    <name type="common">Mound-building mouse</name>
    <dbReference type="NCBI Taxonomy" id="10103"/>
    <lineage>
        <taxon>Eukaryota</taxon>
        <taxon>Metazoa</taxon>
        <taxon>Chordata</taxon>
        <taxon>Craniata</taxon>
        <taxon>Vertebrata</taxon>
        <taxon>Euteleostomi</taxon>
        <taxon>Mammalia</taxon>
        <taxon>Eutheria</taxon>
        <taxon>Euarchontoglires</taxon>
        <taxon>Glires</taxon>
        <taxon>Rodentia</taxon>
        <taxon>Myomorpha</taxon>
        <taxon>Muroidea</taxon>
        <taxon>Muridae</taxon>
        <taxon>Murinae</taxon>
        <taxon>Mus</taxon>
        <taxon>Mus</taxon>
    </lineage>
</organism>
<dbReference type="Proteomes" id="UP000694415">
    <property type="component" value="Unplaced"/>
</dbReference>
<dbReference type="InterPro" id="IPR033116">
    <property type="entry name" value="TRYPSIN_SER"/>
</dbReference>
<dbReference type="FunFam" id="2.40.10.10:FF:000003">
    <property type="entry name" value="Transmembrane serine protease 3"/>
    <property type="match status" value="1"/>
</dbReference>
<dbReference type="GeneTree" id="ENSGT00940000155207"/>
<dbReference type="SUPFAM" id="SSF56487">
    <property type="entry name" value="SRCR-like"/>
    <property type="match status" value="1"/>
</dbReference>
<dbReference type="Ensembl" id="ENSMSIT00000012284.1">
    <property type="protein sequence ID" value="ENSMSIP00000009688.1"/>
    <property type="gene ID" value="ENSMSIG00000008495.1"/>
</dbReference>
<evidence type="ECO:0000256" key="12">
    <source>
        <dbReference type="ARBA" id="ARBA00023136"/>
    </source>
</evidence>
<evidence type="ECO:0000256" key="13">
    <source>
        <dbReference type="ARBA" id="ARBA00023145"/>
    </source>
</evidence>
<evidence type="ECO:0000256" key="21">
    <source>
        <dbReference type="RuleBase" id="RU363034"/>
    </source>
</evidence>
<evidence type="ECO:0000256" key="17">
    <source>
        <dbReference type="ARBA" id="ARBA00064428"/>
    </source>
</evidence>
<dbReference type="InterPro" id="IPR001190">
    <property type="entry name" value="SRCR"/>
</dbReference>
<comment type="subunit">
    <text evidence="17">The catalytically active form interacts with ACE2.</text>
</comment>
<dbReference type="GO" id="GO:0005576">
    <property type="term" value="C:extracellular region"/>
    <property type="evidence" value="ECO:0007669"/>
    <property type="project" value="UniProtKB-SubCell"/>
</dbReference>
<dbReference type="SMART" id="SM00202">
    <property type="entry name" value="SR"/>
    <property type="match status" value="1"/>
</dbReference>
<dbReference type="GO" id="GO:0005886">
    <property type="term" value="C:plasma membrane"/>
    <property type="evidence" value="ECO:0007669"/>
    <property type="project" value="UniProtKB-SubCell"/>
</dbReference>
<keyword evidence="8" id="KW-0068">Autocatalytic cleavage</keyword>
<keyword evidence="6" id="KW-0812">Transmembrane</keyword>
<dbReference type="EC" id="3.4.21.122" evidence="18"/>
<dbReference type="SMART" id="SM00020">
    <property type="entry name" value="Tryp_SPc"/>
    <property type="match status" value="1"/>
</dbReference>
<dbReference type="InterPro" id="IPR001314">
    <property type="entry name" value="Peptidase_S1A"/>
</dbReference>
<dbReference type="InterPro" id="IPR036772">
    <property type="entry name" value="SRCR-like_dom_sf"/>
</dbReference>
<evidence type="ECO:0000256" key="15">
    <source>
        <dbReference type="ARBA" id="ARBA00023180"/>
    </source>
</evidence>
<comment type="catalytic activity">
    <reaction evidence="16">
        <text>The enzyme cleaves angiotensin-converting enzyme 2 (EC 3.4.17.23) and cleaves influenzea A and B virus and coronavirus spike glycoproteins at arginine residues.</text>
        <dbReference type="EC" id="3.4.21.122"/>
    </reaction>
</comment>
<keyword evidence="3" id="KW-1003">Cell membrane</keyword>
<evidence type="ECO:0000256" key="1">
    <source>
        <dbReference type="ARBA" id="ARBA00004401"/>
    </source>
</evidence>
<dbReference type="PROSITE" id="PS50287">
    <property type="entry name" value="SRCR_2"/>
    <property type="match status" value="1"/>
</dbReference>
<dbReference type="GO" id="GO:0005654">
    <property type="term" value="C:nucleoplasm"/>
    <property type="evidence" value="ECO:0007669"/>
    <property type="project" value="Ensembl"/>
</dbReference>
<evidence type="ECO:0000256" key="7">
    <source>
        <dbReference type="ARBA" id="ARBA00022801"/>
    </source>
</evidence>
<accession>A0A8C6GR40</accession>
<keyword evidence="4" id="KW-0964">Secreted</keyword>
<dbReference type="InterPro" id="IPR009003">
    <property type="entry name" value="Peptidase_S1_PA"/>
</dbReference>
<dbReference type="PANTHER" id="PTHR24252">
    <property type="entry name" value="ACROSIN-RELATED"/>
    <property type="match status" value="1"/>
</dbReference>
<dbReference type="InterPro" id="IPR043504">
    <property type="entry name" value="Peptidase_S1_PA_chymotrypsin"/>
</dbReference>
<dbReference type="PRINTS" id="PR00722">
    <property type="entry name" value="CHYMOTRYPSIN"/>
</dbReference>
<evidence type="ECO:0000256" key="16">
    <source>
        <dbReference type="ARBA" id="ARBA00052436"/>
    </source>
</evidence>
<dbReference type="AlphaFoldDB" id="A0A8C6GR40"/>
<proteinExistence type="predicted"/>
<dbReference type="GO" id="GO:0046598">
    <property type="term" value="P:positive regulation of viral entry into host cell"/>
    <property type="evidence" value="ECO:0007669"/>
    <property type="project" value="Ensembl"/>
</dbReference>
<sequence length="488" mass="53162">MVCMGSVGVGQQSEDTGLELRTHGAFLSPSTVRLYGQSFILQVYSSQRKAWYPVCQDDWSESYGRAACKDMGYKNNFYSSQGIPDQSGATSFMKLNVSAGNVDLYKKLYHSDSCSSRMVVSLRCIECGVRSVKRQSRIVGGLNASPGDWPWQVSLHVQGVHVCGGSIITPEWIVTAAHCVEEPLSSPRYWTAFAGILRQSLMFYGSRHQVEKVISHPNYDSKTKNNDIALMKLQTPLAFNDLVKPVCLPNPGMMLDLDQECWISGWGATYEKGKTSDVLNAAMVPLIEPSKCNSKYIYNNLITPAMICAGFLQGSVDSCQGDSGGPLVTLKNGIWWLIGDTSWGSGCAKALRPGVYGNVTVFTDWIYQQMRVISSIPGLSMFLSSSRGSGRIAPWQKADTFMTQASPGSFHPSVPDPFTPLFPIPMISQSLYMPTLGLWCLYNLEGGSVNLTGLPASADGRAGLIESPLVQGQQSQAPTQPSPTHILG</sequence>
<comment type="subcellular location">
    <subcellularLocation>
        <location evidence="1">Cell membrane</location>
        <topology evidence="1">Single-pass type II membrane protein</topology>
    </subcellularLocation>
    <subcellularLocation>
        <location evidence="2">Secreted</location>
    </subcellularLocation>
</comment>
<protein>
    <recommendedName>
        <fullName evidence="19">Transmembrane protease serine 2</fullName>
        <ecNumber evidence="18">3.4.21.122</ecNumber>
    </recommendedName>
</protein>
<evidence type="ECO:0000259" key="24">
    <source>
        <dbReference type="PROSITE" id="PS50287"/>
    </source>
</evidence>
<dbReference type="Gene3D" id="3.10.250.10">
    <property type="entry name" value="SRCR-like domain"/>
    <property type="match status" value="1"/>
</dbReference>
<evidence type="ECO:0000256" key="10">
    <source>
        <dbReference type="ARBA" id="ARBA00022968"/>
    </source>
</evidence>
<dbReference type="SUPFAM" id="SSF50494">
    <property type="entry name" value="Trypsin-like serine proteases"/>
    <property type="match status" value="1"/>
</dbReference>
<dbReference type="PROSITE" id="PS00135">
    <property type="entry name" value="TRYPSIN_SER"/>
    <property type="match status" value="1"/>
</dbReference>
<evidence type="ECO:0000313" key="26">
    <source>
        <dbReference type="Proteomes" id="UP000694415"/>
    </source>
</evidence>
<evidence type="ECO:0000256" key="2">
    <source>
        <dbReference type="ARBA" id="ARBA00004613"/>
    </source>
</evidence>
<evidence type="ECO:0000256" key="3">
    <source>
        <dbReference type="ARBA" id="ARBA00022475"/>
    </source>
</evidence>
<keyword evidence="13" id="KW-0865">Zymogen</keyword>
<keyword evidence="26" id="KW-1185">Reference proteome</keyword>
<evidence type="ECO:0000256" key="14">
    <source>
        <dbReference type="ARBA" id="ARBA00023157"/>
    </source>
</evidence>
<reference evidence="25" key="1">
    <citation type="submission" date="2025-08" db="UniProtKB">
        <authorList>
            <consortium name="Ensembl"/>
        </authorList>
    </citation>
    <scope>IDENTIFICATION</scope>
</reference>
<evidence type="ECO:0000256" key="9">
    <source>
        <dbReference type="ARBA" id="ARBA00022825"/>
    </source>
</evidence>
<comment type="caution">
    <text evidence="20">Lacks conserved residue(s) required for the propagation of feature annotation.</text>
</comment>
<feature type="region of interest" description="Disordered" evidence="22">
    <location>
        <begin position="468"/>
        <end position="488"/>
    </location>
</feature>
<evidence type="ECO:0000313" key="25">
    <source>
        <dbReference type="Ensembl" id="ENSMSIP00000009688.1"/>
    </source>
</evidence>
<evidence type="ECO:0000256" key="6">
    <source>
        <dbReference type="ARBA" id="ARBA00022692"/>
    </source>
</evidence>
<feature type="compositionally biased region" description="Low complexity" evidence="22">
    <location>
        <begin position="471"/>
        <end position="488"/>
    </location>
</feature>
<dbReference type="PROSITE" id="PS50240">
    <property type="entry name" value="TRYPSIN_DOM"/>
    <property type="match status" value="1"/>
</dbReference>
<keyword evidence="10" id="KW-0735">Signal-anchor</keyword>
<feature type="domain" description="SRCR" evidence="24">
    <location>
        <begin position="41"/>
        <end position="72"/>
    </location>
</feature>
<dbReference type="GO" id="GO:0016540">
    <property type="term" value="P:protein autoprocessing"/>
    <property type="evidence" value="ECO:0007669"/>
    <property type="project" value="Ensembl"/>
</dbReference>